<dbReference type="PANTHER" id="PTHR42756">
    <property type="entry name" value="TRANSCRIPTIONAL REGULATOR, MARR"/>
    <property type="match status" value="1"/>
</dbReference>
<dbReference type="PROSITE" id="PS50995">
    <property type="entry name" value="HTH_MARR_2"/>
    <property type="match status" value="1"/>
</dbReference>
<name>A0ABR7TAW3_9LACT</name>
<dbReference type="PRINTS" id="PR00598">
    <property type="entry name" value="HTHMARR"/>
</dbReference>
<keyword evidence="6" id="KW-1185">Reference proteome</keyword>
<dbReference type="PANTHER" id="PTHR42756:SF1">
    <property type="entry name" value="TRANSCRIPTIONAL REPRESSOR OF EMRAB OPERON"/>
    <property type="match status" value="1"/>
</dbReference>
<dbReference type="SMART" id="SM00347">
    <property type="entry name" value="HTH_MARR"/>
    <property type="match status" value="1"/>
</dbReference>
<evidence type="ECO:0000256" key="1">
    <source>
        <dbReference type="ARBA" id="ARBA00023015"/>
    </source>
</evidence>
<keyword evidence="3" id="KW-0804">Transcription</keyword>
<dbReference type="Pfam" id="PF12802">
    <property type="entry name" value="MarR_2"/>
    <property type="match status" value="1"/>
</dbReference>
<organism evidence="5 6">
    <name type="scientific">Carnobacterium inhibens</name>
    <dbReference type="NCBI Taxonomy" id="147709"/>
    <lineage>
        <taxon>Bacteria</taxon>
        <taxon>Bacillati</taxon>
        <taxon>Bacillota</taxon>
        <taxon>Bacilli</taxon>
        <taxon>Lactobacillales</taxon>
        <taxon>Carnobacteriaceae</taxon>
        <taxon>Carnobacterium</taxon>
    </lineage>
</organism>
<sequence length="146" mass="17032">MEMRKLMNFIHRRIESSKPIGNEQCTKVQGMIIGFLGSHKENDVFQKDIETKFSMRRSTTSTMLKSMEEKGFIERISSEKDARVKKLQLSETGKSMVEEVNSEIQRIEKLLTNGLTEEEMDQFFEIIQKMQQNMSEAQVKAETEDK</sequence>
<dbReference type="InterPro" id="IPR036390">
    <property type="entry name" value="WH_DNA-bd_sf"/>
</dbReference>
<dbReference type="InterPro" id="IPR036388">
    <property type="entry name" value="WH-like_DNA-bd_sf"/>
</dbReference>
<comment type="caution">
    <text evidence="5">The sequence shown here is derived from an EMBL/GenBank/DDBJ whole genome shotgun (WGS) entry which is preliminary data.</text>
</comment>
<reference evidence="5 6" key="1">
    <citation type="journal article" date="2020" name="Microorganisms">
        <title>New Insight into Antimicrobial Compounds from Food and Marine-Sourced Carnobacterium Species through Phenotype and Genome Analyses.</title>
        <authorList>
            <person name="Begrem S."/>
            <person name="Ivaniuk F."/>
            <person name="Gigout-Chevalier F."/>
            <person name="Kolypczuk L."/>
            <person name="Bonnetot S."/>
            <person name="Leroi F."/>
            <person name="Grovel O."/>
            <person name="Delbarre-Ladrat C."/>
            <person name="Passerini D."/>
        </authorList>
    </citation>
    <scope>NUCLEOTIDE SEQUENCE [LARGE SCALE GENOMIC DNA]</scope>
    <source>
        <strain evidence="5 6">MIP2551</strain>
    </source>
</reference>
<evidence type="ECO:0000256" key="3">
    <source>
        <dbReference type="ARBA" id="ARBA00023163"/>
    </source>
</evidence>
<evidence type="ECO:0000256" key="2">
    <source>
        <dbReference type="ARBA" id="ARBA00023125"/>
    </source>
</evidence>
<evidence type="ECO:0000313" key="5">
    <source>
        <dbReference type="EMBL" id="MBC9825093.1"/>
    </source>
</evidence>
<dbReference type="Proteomes" id="UP000638836">
    <property type="component" value="Unassembled WGS sequence"/>
</dbReference>
<evidence type="ECO:0000259" key="4">
    <source>
        <dbReference type="PROSITE" id="PS50995"/>
    </source>
</evidence>
<evidence type="ECO:0000313" key="6">
    <source>
        <dbReference type="Proteomes" id="UP000638836"/>
    </source>
</evidence>
<accession>A0ABR7TAW3</accession>
<feature type="domain" description="HTH marR-type" evidence="4">
    <location>
        <begin position="1"/>
        <end position="132"/>
    </location>
</feature>
<dbReference type="SUPFAM" id="SSF46785">
    <property type="entry name" value="Winged helix' DNA-binding domain"/>
    <property type="match status" value="1"/>
</dbReference>
<proteinExistence type="predicted"/>
<keyword evidence="2" id="KW-0238">DNA-binding</keyword>
<dbReference type="EMBL" id="WNJQ01000003">
    <property type="protein sequence ID" value="MBC9825093.1"/>
    <property type="molecule type" value="Genomic_DNA"/>
</dbReference>
<dbReference type="Gene3D" id="1.10.10.10">
    <property type="entry name" value="Winged helix-like DNA-binding domain superfamily/Winged helix DNA-binding domain"/>
    <property type="match status" value="1"/>
</dbReference>
<protein>
    <submittedName>
        <fullName evidence="5">MarR family transcriptional regulator</fullName>
    </submittedName>
</protein>
<gene>
    <name evidence="5" type="ORF">GLO26_04515</name>
</gene>
<keyword evidence="1" id="KW-0805">Transcription regulation</keyword>
<dbReference type="InterPro" id="IPR000835">
    <property type="entry name" value="HTH_MarR-typ"/>
</dbReference>
<dbReference type="RefSeq" id="WP_023177407.1">
    <property type="nucleotide sequence ID" value="NZ_JAMAYM010000003.1"/>
</dbReference>